<keyword evidence="2" id="KW-1185">Reference proteome</keyword>
<evidence type="ECO:0000313" key="1">
    <source>
        <dbReference type="EMBL" id="ALO46942.1"/>
    </source>
</evidence>
<accession>A0A0S2KFR3</accession>
<evidence type="ECO:0000313" key="2">
    <source>
        <dbReference type="Proteomes" id="UP000065641"/>
    </source>
</evidence>
<dbReference type="PIRSF" id="PIRSF025560">
    <property type="entry name" value="UCP025560"/>
    <property type="match status" value="1"/>
</dbReference>
<dbReference type="AlphaFoldDB" id="A0A0S2KFR3"/>
<dbReference type="InterPro" id="IPR008309">
    <property type="entry name" value="YdbL"/>
</dbReference>
<dbReference type="STRING" id="1249552.PS2015_2307"/>
<gene>
    <name evidence="1" type="ORF">PS2015_2307</name>
</gene>
<organism evidence="1 2">
    <name type="scientific">Pseudohongiella spirulinae</name>
    <dbReference type="NCBI Taxonomy" id="1249552"/>
    <lineage>
        <taxon>Bacteria</taxon>
        <taxon>Pseudomonadati</taxon>
        <taxon>Pseudomonadota</taxon>
        <taxon>Gammaproteobacteria</taxon>
        <taxon>Pseudomonadales</taxon>
        <taxon>Pseudohongiellaceae</taxon>
        <taxon>Pseudohongiella</taxon>
    </lineage>
</organism>
<reference evidence="1 2" key="1">
    <citation type="submission" date="2015-11" db="EMBL/GenBank/DDBJ databases">
        <authorList>
            <person name="Zhang Y."/>
            <person name="Guo Z."/>
        </authorList>
    </citation>
    <scope>NUCLEOTIDE SEQUENCE [LARGE SCALE GENOMIC DNA]</scope>
    <source>
        <strain evidence="1 2">KCTC 32221</strain>
    </source>
</reference>
<dbReference type="KEGG" id="pspi:PS2015_2307"/>
<dbReference type="Proteomes" id="UP000065641">
    <property type="component" value="Chromosome"/>
</dbReference>
<protein>
    <submittedName>
        <fullName evidence="1">Uncharacterized conserved protein UCP025560</fullName>
    </submittedName>
</protein>
<dbReference type="RefSeq" id="WP_058022384.1">
    <property type="nucleotide sequence ID" value="NZ_CP013189.1"/>
</dbReference>
<proteinExistence type="predicted"/>
<sequence>MTINLIRADISRWVFAILVILISPMALAQSLDEAKSSGLIGEKSDGYIGFVQESPPAALVALVNDVNRQRRARYAEIARQNNIGIGEVAQLAYLRAVEATKPGHFIEDADGRWVRKP</sequence>
<dbReference type="Pfam" id="PF07027">
    <property type="entry name" value="DUF1318"/>
    <property type="match status" value="1"/>
</dbReference>
<dbReference type="EMBL" id="CP013189">
    <property type="protein sequence ID" value="ALO46942.1"/>
    <property type="molecule type" value="Genomic_DNA"/>
</dbReference>
<name>A0A0S2KFR3_9GAMM</name>